<dbReference type="EMBL" id="AEJC01000284">
    <property type="protein sequence ID" value="EKX65549.1"/>
    <property type="molecule type" value="Genomic_DNA"/>
</dbReference>
<protein>
    <submittedName>
        <fullName evidence="1">Uncharacterized protein</fullName>
    </submittedName>
</protein>
<proteinExistence type="predicted"/>
<evidence type="ECO:0000313" key="2">
    <source>
        <dbReference type="Proteomes" id="UP000010411"/>
    </source>
</evidence>
<evidence type="ECO:0000313" key="1">
    <source>
        <dbReference type="EMBL" id="EKX65549.1"/>
    </source>
</evidence>
<reference evidence="1 2" key="1">
    <citation type="submission" date="2012-11" db="EMBL/GenBank/DDBJ databases">
        <authorList>
            <person name="Huguet-Tapia J.C."/>
            <person name="Durkin A.S."/>
            <person name="Pettis G.S."/>
            <person name="Badger J.H."/>
        </authorList>
    </citation>
    <scope>NUCLEOTIDE SEQUENCE [LARGE SCALE GENOMIC DNA]</scope>
    <source>
        <strain evidence="1 2">91-03</strain>
    </source>
</reference>
<keyword evidence="2" id="KW-1185">Reference proteome</keyword>
<accession>L1KYB1</accession>
<sequence length="46" mass="5220">MLHRTARGLNGDAALSVFRKTQAARCAMPRRAWVTSVSPTRMFRML</sequence>
<name>L1KYB1_9ACTN</name>
<dbReference type="GeneID" id="301703480"/>
<organism evidence="1 2">
    <name type="scientific">Streptomyces ipomoeae 91-03</name>
    <dbReference type="NCBI Taxonomy" id="698759"/>
    <lineage>
        <taxon>Bacteria</taxon>
        <taxon>Bacillati</taxon>
        <taxon>Actinomycetota</taxon>
        <taxon>Actinomycetes</taxon>
        <taxon>Kitasatosporales</taxon>
        <taxon>Streptomycetaceae</taxon>
        <taxon>Streptomyces</taxon>
    </lineage>
</organism>
<gene>
    <name evidence="1" type="ORF">STRIP9103_01299</name>
</gene>
<dbReference type="AlphaFoldDB" id="L1KYB1"/>
<dbReference type="RefSeq" id="WP_009314615.1">
    <property type="nucleotide sequence ID" value="NZ_AEJC01000284.1"/>
</dbReference>
<dbReference type="Proteomes" id="UP000010411">
    <property type="component" value="Unassembled WGS sequence"/>
</dbReference>
<comment type="caution">
    <text evidence="1">The sequence shown here is derived from an EMBL/GenBank/DDBJ whole genome shotgun (WGS) entry which is preliminary data.</text>
</comment>